<dbReference type="OrthoDB" id="37074at2157"/>
<dbReference type="Proteomes" id="UP000058613">
    <property type="component" value="Chromosome"/>
</dbReference>
<dbReference type="EMBL" id="NCQP01000005">
    <property type="protein sequence ID" value="OWJ54510.1"/>
    <property type="molecule type" value="Genomic_DNA"/>
</dbReference>
<evidence type="ECO:0000313" key="1">
    <source>
        <dbReference type="EMBL" id="ALL01391.1"/>
    </source>
</evidence>
<dbReference type="KEGG" id="pdl:Pyrde_1345"/>
<proteinExistence type="predicted"/>
<dbReference type="STRING" id="1273541.Pyrde_1345"/>
<gene>
    <name evidence="2" type="ORF">Pdsh_06855</name>
    <name evidence="1" type="ORF">Pyrde_1345</name>
</gene>
<name>A0A0P0N372_9CREN</name>
<dbReference type="EMBL" id="CP013011">
    <property type="protein sequence ID" value="ALL01391.1"/>
    <property type="molecule type" value="Genomic_DNA"/>
</dbReference>
<dbReference type="Proteomes" id="UP000196694">
    <property type="component" value="Unassembled WGS sequence"/>
</dbReference>
<evidence type="ECO:0000313" key="2">
    <source>
        <dbReference type="EMBL" id="OWJ54510.1"/>
    </source>
</evidence>
<sequence>MPRLVALIGASPGVLHTTLCLLRRKGIQVDEVVVVATRHEWGTEAIEIARSCPCPGEEAPPAPPATRLLLLPSTDITGPQDITQLRKTLSRLLGPDTILDVTGGRKLMSIAAALEALRKGATITASIIPIHEYDRIRRATKPCDKTIQNPSTAHLTRL</sequence>
<reference evidence="2 4" key="2">
    <citation type="submission" date="2017-05" db="EMBL/GenBank/DDBJ databases">
        <title>The draft genome of the hyperthermophilic archaeon 'Pyrodictium delaneyi strain Hulk', an iron and nitrate reducer, reveals the capacity for sulfate reduction.</title>
        <authorList>
            <person name="Demey L.M."/>
            <person name="Miller C."/>
            <person name="Manzella M."/>
            <person name="Reguera G."/>
            <person name="Kashefi K."/>
        </authorList>
    </citation>
    <scope>NUCLEOTIDE SEQUENCE [LARGE SCALE GENOMIC DNA]</scope>
    <source>
        <strain evidence="2 4">Hulk</strain>
    </source>
</reference>
<accession>A0A0P0N372</accession>
<dbReference type="AlphaFoldDB" id="A0A0P0N372"/>
<dbReference type="RefSeq" id="WP_055409327.1">
    <property type="nucleotide sequence ID" value="NZ_CP013011.1"/>
</dbReference>
<keyword evidence="4" id="KW-1185">Reference proteome</keyword>
<evidence type="ECO:0008006" key="5">
    <source>
        <dbReference type="Google" id="ProtNLM"/>
    </source>
</evidence>
<reference evidence="1 3" key="1">
    <citation type="submission" date="2015-10" db="EMBL/GenBank/DDBJ databases">
        <title>Complete genome sequence of hyperthermophilic archaeon Pyrodictium delaneyi Su06.</title>
        <authorList>
            <person name="Jung J.-H."/>
            <person name="Lin J."/>
            <person name="Holden J.F."/>
            <person name="Park C.-S."/>
        </authorList>
    </citation>
    <scope>NUCLEOTIDE SEQUENCE [LARGE SCALE GENOMIC DNA]</scope>
    <source>
        <strain evidence="1 3">Su06</strain>
    </source>
</reference>
<evidence type="ECO:0000313" key="3">
    <source>
        <dbReference type="Proteomes" id="UP000058613"/>
    </source>
</evidence>
<dbReference type="GeneID" id="26099685"/>
<organism evidence="1 3">
    <name type="scientific">Pyrodictium delaneyi</name>
    <dbReference type="NCBI Taxonomy" id="1273541"/>
    <lineage>
        <taxon>Archaea</taxon>
        <taxon>Thermoproteota</taxon>
        <taxon>Thermoprotei</taxon>
        <taxon>Desulfurococcales</taxon>
        <taxon>Pyrodictiaceae</taxon>
        <taxon>Pyrodictium</taxon>
    </lineage>
</organism>
<evidence type="ECO:0000313" key="4">
    <source>
        <dbReference type="Proteomes" id="UP000196694"/>
    </source>
</evidence>
<protein>
    <recommendedName>
        <fullName evidence="5">CRISPR-associated protein</fullName>
    </recommendedName>
</protein>